<dbReference type="Proteomes" id="UP000237662">
    <property type="component" value="Unassembled WGS sequence"/>
</dbReference>
<accession>A0A2S6HZS5</accession>
<comment type="caution">
    <text evidence="1">The sequence shown here is derived from an EMBL/GenBank/DDBJ whole genome shotgun (WGS) entry which is preliminary data.</text>
</comment>
<proteinExistence type="predicted"/>
<evidence type="ECO:0000313" key="1">
    <source>
        <dbReference type="EMBL" id="PPK83933.1"/>
    </source>
</evidence>
<reference evidence="1 2" key="1">
    <citation type="submission" date="2018-02" db="EMBL/GenBank/DDBJ databases">
        <title>Genomic Encyclopedia of Archaeal and Bacterial Type Strains, Phase II (KMG-II): from individual species to whole genera.</title>
        <authorList>
            <person name="Goeker M."/>
        </authorList>
    </citation>
    <scope>NUCLEOTIDE SEQUENCE [LARGE SCALE GENOMIC DNA]</scope>
    <source>
        <strain evidence="1 2">DSM 29526</strain>
    </source>
</reference>
<organism evidence="1 2">
    <name type="scientific">Neolewinella xylanilytica</name>
    <dbReference type="NCBI Taxonomy" id="1514080"/>
    <lineage>
        <taxon>Bacteria</taxon>
        <taxon>Pseudomonadati</taxon>
        <taxon>Bacteroidota</taxon>
        <taxon>Saprospiria</taxon>
        <taxon>Saprospirales</taxon>
        <taxon>Lewinellaceae</taxon>
        <taxon>Neolewinella</taxon>
    </lineage>
</organism>
<name>A0A2S6HZS5_9BACT</name>
<protein>
    <submittedName>
        <fullName evidence="1">Uncharacterized protein</fullName>
    </submittedName>
</protein>
<keyword evidence="2" id="KW-1185">Reference proteome</keyword>
<dbReference type="RefSeq" id="WP_104421864.1">
    <property type="nucleotide sequence ID" value="NZ_PTJC01000010.1"/>
</dbReference>
<evidence type="ECO:0000313" key="2">
    <source>
        <dbReference type="Proteomes" id="UP000237662"/>
    </source>
</evidence>
<dbReference type="AlphaFoldDB" id="A0A2S6HZS5"/>
<sequence>MPNREHQESENQSFYDKLTPYLARLKRKDGKVVLHGKPVEATEKHLRDRLAELIGMTPKSLFDRRTGLGKEQLDEPIHRRTFFALYTVLKVRPEEFLLGEKQEKEWLTTTKEDPSKFFTLTYWKNIKAAWPNKSIWEKLYVIAPGDLGKGSVFDAAYKEVAVYFMKATKHIHATELTFKGDNEVPGHFKDYETAQKKIYEAIYNFLGSKPPIGTERAPYERIYYLSPSNRLFHKNDELSIYMAFVAEASLSSLEHILHCLDNYPDLCSFSLIAAGAPYRQHVNIDNEYLLIEDYAFEHHPDSIEVDPNRLCVLNIKPYSEASQILNHKQVFRSHRTLKPLDRAKIIYHLKEAESYVDTQIKESDKAYAQTKKLREAKWEGFEFIKDRLEKRVSFYKNQLASIKSKLKMATS</sequence>
<dbReference type="EMBL" id="PTJC01000010">
    <property type="protein sequence ID" value="PPK83933.1"/>
    <property type="molecule type" value="Genomic_DNA"/>
</dbReference>
<gene>
    <name evidence="1" type="ORF">CLV84_4306</name>
</gene>